<dbReference type="InterPro" id="IPR051121">
    <property type="entry name" value="FAH"/>
</dbReference>
<dbReference type="AlphaFoldDB" id="A0A6M2BKE7"/>
<dbReference type="RefSeq" id="WP_166250741.1">
    <property type="nucleotide sequence ID" value="NZ_JAAMOW010000001.1"/>
</dbReference>
<evidence type="ECO:0000259" key="4">
    <source>
        <dbReference type="Pfam" id="PF10370"/>
    </source>
</evidence>
<dbReference type="EMBL" id="JAAMOW010000001">
    <property type="protein sequence ID" value="NGY03322.1"/>
    <property type="molecule type" value="Genomic_DNA"/>
</dbReference>
<gene>
    <name evidence="5" type="ORF">G7Y85_00945</name>
</gene>
<dbReference type="PANTHER" id="PTHR42796">
    <property type="entry name" value="FUMARYLACETOACETATE HYDROLASE DOMAIN-CONTAINING PROTEIN 2A-RELATED"/>
    <property type="match status" value="1"/>
</dbReference>
<accession>A0A6M2BKE7</accession>
<protein>
    <submittedName>
        <fullName evidence="5">Fumarylacetoacetate hydrolase family protein</fullName>
    </submittedName>
</protein>
<evidence type="ECO:0000259" key="3">
    <source>
        <dbReference type="Pfam" id="PF01557"/>
    </source>
</evidence>
<feature type="domain" description="Fumarylacetoacetase-like C-terminal" evidence="3">
    <location>
        <begin position="72"/>
        <end position="280"/>
    </location>
</feature>
<dbReference type="SUPFAM" id="SSF56529">
    <property type="entry name" value="FAH"/>
    <property type="match status" value="1"/>
</dbReference>
<name>A0A6M2BKE7_9GAMM</name>
<dbReference type="InterPro" id="IPR018833">
    <property type="entry name" value="Rv2993c-like_N"/>
</dbReference>
<dbReference type="Pfam" id="PF10370">
    <property type="entry name" value="Rv2993c-like_N"/>
    <property type="match status" value="1"/>
</dbReference>
<evidence type="ECO:0000256" key="2">
    <source>
        <dbReference type="ARBA" id="ARBA00022723"/>
    </source>
</evidence>
<dbReference type="GO" id="GO:0046872">
    <property type="term" value="F:metal ion binding"/>
    <property type="evidence" value="ECO:0007669"/>
    <property type="project" value="UniProtKB-KW"/>
</dbReference>
<keyword evidence="2" id="KW-0479">Metal-binding</keyword>
<evidence type="ECO:0000256" key="1">
    <source>
        <dbReference type="ARBA" id="ARBA00010211"/>
    </source>
</evidence>
<feature type="domain" description="Rv2993c-like N-terminal" evidence="4">
    <location>
        <begin position="1"/>
        <end position="66"/>
    </location>
</feature>
<dbReference type="GO" id="GO:0044281">
    <property type="term" value="P:small molecule metabolic process"/>
    <property type="evidence" value="ECO:0007669"/>
    <property type="project" value="UniProtKB-ARBA"/>
</dbReference>
<dbReference type="InterPro" id="IPR036663">
    <property type="entry name" value="Fumarylacetoacetase_C_sf"/>
</dbReference>
<dbReference type="Proteomes" id="UP000472676">
    <property type="component" value="Unassembled WGS sequence"/>
</dbReference>
<reference evidence="5 6" key="1">
    <citation type="journal article" date="2014" name="Int. J. Syst. Evol. Microbiol.">
        <title>Solimonas terrae sp. nov., isolated from soil.</title>
        <authorList>
            <person name="Kim S.J."/>
            <person name="Moon J.Y."/>
            <person name="Weon H.Y."/>
            <person name="Ahn J.H."/>
            <person name="Chen W.M."/>
            <person name="Kwon S.W."/>
        </authorList>
    </citation>
    <scope>NUCLEOTIDE SEQUENCE [LARGE SCALE GENOMIC DNA]</scope>
    <source>
        <strain evidence="5 6">KIS83-12</strain>
    </source>
</reference>
<keyword evidence="5" id="KW-0378">Hydrolase</keyword>
<dbReference type="PANTHER" id="PTHR42796:SF4">
    <property type="entry name" value="FUMARYLACETOACETATE HYDROLASE DOMAIN-CONTAINING PROTEIN 2A"/>
    <property type="match status" value="1"/>
</dbReference>
<comment type="caution">
    <text evidence="5">The sequence shown here is derived from an EMBL/GenBank/DDBJ whole genome shotgun (WGS) entry which is preliminary data.</text>
</comment>
<comment type="similarity">
    <text evidence="1">Belongs to the FAH family.</text>
</comment>
<evidence type="ECO:0000313" key="6">
    <source>
        <dbReference type="Proteomes" id="UP000472676"/>
    </source>
</evidence>
<dbReference type="InterPro" id="IPR011234">
    <property type="entry name" value="Fumarylacetoacetase-like_C"/>
</dbReference>
<dbReference type="Gene3D" id="3.90.850.10">
    <property type="entry name" value="Fumarylacetoacetase-like, C-terminal domain"/>
    <property type="match status" value="1"/>
</dbReference>
<keyword evidence="6" id="KW-1185">Reference proteome</keyword>
<evidence type="ECO:0000313" key="5">
    <source>
        <dbReference type="EMBL" id="NGY03322.1"/>
    </source>
</evidence>
<dbReference type="Pfam" id="PF01557">
    <property type="entry name" value="FAA_hydrolase"/>
    <property type="match status" value="1"/>
</dbReference>
<proteinExistence type="inferred from homology"/>
<dbReference type="GO" id="GO:0016787">
    <property type="term" value="F:hydrolase activity"/>
    <property type="evidence" value="ECO:0007669"/>
    <property type="project" value="UniProtKB-KW"/>
</dbReference>
<organism evidence="5 6">
    <name type="scientific">Solimonas terrae</name>
    <dbReference type="NCBI Taxonomy" id="1396819"/>
    <lineage>
        <taxon>Bacteria</taxon>
        <taxon>Pseudomonadati</taxon>
        <taxon>Pseudomonadota</taxon>
        <taxon>Gammaproteobacteria</taxon>
        <taxon>Nevskiales</taxon>
        <taxon>Nevskiaceae</taxon>
        <taxon>Solimonas</taxon>
    </lineage>
</organism>
<sequence>MKFVSFRHGGADRFGVFKKDAIVPLSEDADLKSLLAAGPAALQAAEKEAAQSTGPIALAHVELLPPIPNPGTIWCAGMNTHSHYDEAREHMKLHDKPAKPILFIRSTATLVGSGRNLEKPKLDPYFDYEGEIAIVIGAHVRNVAVDQAMACIAGYACFNDASARAYQLSSNQITAGKNAWRSGGFGPCLVTPDEVDLASMTMVCRLNGTEMQRMKIDDLIFGFAELVSFISEFTWLVPGDVIVTGSPAGIGALRKPPVLLKAGDTVEVEVSGVGTLVNGVQNQP</sequence>